<dbReference type="Proteomes" id="UP000673975">
    <property type="component" value="Unassembled WGS sequence"/>
</dbReference>
<organism evidence="3 4">
    <name type="scientific">Natronogracilivirga saccharolytica</name>
    <dbReference type="NCBI Taxonomy" id="2812953"/>
    <lineage>
        <taxon>Bacteria</taxon>
        <taxon>Pseudomonadati</taxon>
        <taxon>Balneolota</taxon>
        <taxon>Balneolia</taxon>
        <taxon>Balneolales</taxon>
        <taxon>Cyclonatronaceae</taxon>
        <taxon>Natronogracilivirga</taxon>
    </lineage>
</organism>
<sequence length="288" mass="32232">MISLLKKLMERRREELTLLLFDDDNPHQQDSYRIHPGKMFLGLVVVNLLIVFIVMIILYATPIGTYLFNKENRAIRSSVLEVRERISALQDSLEVRDEQLSEIQRVIRDQADTSFVISSTDEWNEMYGEQEQPSGVMTYQVSETGGSSSLSSDQIINSDIFKSGTMFPSEPPVRGTVSNSYQPDKGHFGIDIAARTGTDVRSVADGVVINSEWTLNNGYVLQILHGDGFVTVYKHFSEVNYTAGNVVRKGDVIGKVGETGLLASGPHIHFEIWKNGASLDPEQYLNLN</sequence>
<evidence type="ECO:0000259" key="2">
    <source>
        <dbReference type="Pfam" id="PF01551"/>
    </source>
</evidence>
<gene>
    <name evidence="3" type="ORF">NATSA_06800</name>
</gene>
<protein>
    <submittedName>
        <fullName evidence="3">M23 family metallopeptidase</fullName>
    </submittedName>
</protein>
<dbReference type="InterPro" id="IPR011055">
    <property type="entry name" value="Dup_hybrid_motif"/>
</dbReference>
<evidence type="ECO:0000313" key="3">
    <source>
        <dbReference type="EMBL" id="MBP3192365.1"/>
    </source>
</evidence>
<dbReference type="PANTHER" id="PTHR21666:SF270">
    <property type="entry name" value="MUREIN HYDROLASE ACTIVATOR ENVC"/>
    <property type="match status" value="1"/>
</dbReference>
<comment type="caution">
    <text evidence="3">The sequence shown here is derived from an EMBL/GenBank/DDBJ whole genome shotgun (WGS) entry which is preliminary data.</text>
</comment>
<feature type="domain" description="M23ase beta-sheet core" evidence="2">
    <location>
        <begin position="186"/>
        <end position="281"/>
    </location>
</feature>
<evidence type="ECO:0000256" key="1">
    <source>
        <dbReference type="SAM" id="Phobius"/>
    </source>
</evidence>
<dbReference type="Pfam" id="PF01551">
    <property type="entry name" value="Peptidase_M23"/>
    <property type="match status" value="1"/>
</dbReference>
<keyword evidence="1" id="KW-1133">Transmembrane helix</keyword>
<evidence type="ECO:0000313" key="4">
    <source>
        <dbReference type="Proteomes" id="UP000673975"/>
    </source>
</evidence>
<feature type="transmembrane region" description="Helical" evidence="1">
    <location>
        <begin position="39"/>
        <end position="60"/>
    </location>
</feature>
<dbReference type="InterPro" id="IPR050570">
    <property type="entry name" value="Cell_wall_metabolism_enzyme"/>
</dbReference>
<keyword evidence="1" id="KW-0812">Transmembrane</keyword>
<dbReference type="InterPro" id="IPR016047">
    <property type="entry name" value="M23ase_b-sheet_dom"/>
</dbReference>
<proteinExistence type="predicted"/>
<dbReference type="PANTHER" id="PTHR21666">
    <property type="entry name" value="PEPTIDASE-RELATED"/>
    <property type="match status" value="1"/>
</dbReference>
<keyword evidence="4" id="KW-1185">Reference proteome</keyword>
<name>A0A8J7UUF1_9BACT</name>
<dbReference type="SUPFAM" id="SSF51261">
    <property type="entry name" value="Duplicated hybrid motif"/>
    <property type="match status" value="1"/>
</dbReference>
<reference evidence="3" key="1">
    <citation type="submission" date="2021-02" db="EMBL/GenBank/DDBJ databases">
        <title>Natronogracilivirga saccharolytica gen. nov. sp. nov. a new anaerobic, haloalkiliphilic carbohydrate-fermenting bacterium from soda lake and proposing of Cyclonatronumiaceae fam. nov. in the phylum Balneolaeota.</title>
        <authorList>
            <person name="Zhilina T.N."/>
            <person name="Sorokin D.Y."/>
            <person name="Zavarzina D.G."/>
            <person name="Toshchakov S.V."/>
            <person name="Kublanov I.V."/>
        </authorList>
    </citation>
    <scope>NUCLEOTIDE SEQUENCE</scope>
    <source>
        <strain evidence="3">Z-1702</strain>
    </source>
</reference>
<dbReference type="CDD" id="cd12797">
    <property type="entry name" value="M23_peptidase"/>
    <property type="match status" value="1"/>
</dbReference>
<dbReference type="Gene3D" id="2.70.70.10">
    <property type="entry name" value="Glucose Permease (Domain IIA)"/>
    <property type="match status" value="1"/>
</dbReference>
<accession>A0A8J7UUF1</accession>
<keyword evidence="1" id="KW-0472">Membrane</keyword>
<dbReference type="AlphaFoldDB" id="A0A8J7UUF1"/>
<dbReference type="EMBL" id="JAFIDN010000004">
    <property type="protein sequence ID" value="MBP3192365.1"/>
    <property type="molecule type" value="Genomic_DNA"/>
</dbReference>
<dbReference type="GO" id="GO:0004222">
    <property type="term" value="F:metalloendopeptidase activity"/>
    <property type="evidence" value="ECO:0007669"/>
    <property type="project" value="TreeGrafter"/>
</dbReference>
<dbReference type="RefSeq" id="WP_210511266.1">
    <property type="nucleotide sequence ID" value="NZ_JAFIDN010000004.1"/>
</dbReference>